<dbReference type="EMBL" id="CP019645">
    <property type="protein sequence ID" value="AQQ58921.1"/>
    <property type="molecule type" value="Genomic_DNA"/>
</dbReference>
<sequence>MRLYSCFMASVLLCGCTKPTLLLPEAKHIVITHEKPKDCELIGEVDGYKKNSWENLNLKQVRDSARNDIKNNAYAMGADTIHIVGEDKLTSTDGFGVGTSVGSVGFGSSSSTQAAKEMHIQGFAYKCKK</sequence>
<dbReference type="InterPro" id="IPR025294">
    <property type="entry name" value="DUF4156"/>
</dbReference>
<dbReference type="RefSeq" id="WP_077388057.1">
    <property type="nucleotide sequence ID" value="NZ_CP019645.1"/>
</dbReference>
<dbReference type="KEGG" id="hbl:XJ32_01070"/>
<evidence type="ECO:0000313" key="1">
    <source>
        <dbReference type="EMBL" id="AQQ58921.1"/>
    </source>
</evidence>
<accession>A0A1Q2LER9</accession>
<evidence type="ECO:0008006" key="3">
    <source>
        <dbReference type="Google" id="ProtNLM"/>
    </source>
</evidence>
<organism evidence="1 2">
    <name type="scientific">Helicobacter bilis</name>
    <dbReference type="NCBI Taxonomy" id="37372"/>
    <lineage>
        <taxon>Bacteria</taxon>
        <taxon>Pseudomonadati</taxon>
        <taxon>Campylobacterota</taxon>
        <taxon>Epsilonproteobacteria</taxon>
        <taxon>Campylobacterales</taxon>
        <taxon>Helicobacteraceae</taxon>
        <taxon>Helicobacter</taxon>
    </lineage>
</organism>
<gene>
    <name evidence="1" type="ORF">XJ32_01070</name>
</gene>
<name>A0A1Q2LER9_9HELI</name>
<dbReference type="Proteomes" id="UP000188298">
    <property type="component" value="Chromosome"/>
</dbReference>
<dbReference type="AlphaFoldDB" id="A0A1Q2LER9"/>
<protein>
    <recommendedName>
        <fullName evidence="3">DUF4156 domain-containing protein</fullName>
    </recommendedName>
</protein>
<evidence type="ECO:0000313" key="2">
    <source>
        <dbReference type="Proteomes" id="UP000188298"/>
    </source>
</evidence>
<dbReference type="Pfam" id="PF13698">
    <property type="entry name" value="DUF4156"/>
    <property type="match status" value="1"/>
</dbReference>
<proteinExistence type="predicted"/>
<reference evidence="1 2" key="1">
    <citation type="submission" date="2017-02" db="EMBL/GenBank/DDBJ databases">
        <title>Whole genome sequencing of Helicobacter bilis strain AAQJH.</title>
        <authorList>
            <person name="Conlan S."/>
            <person name="Thomas P.J."/>
            <person name="Mullikin J."/>
            <person name="Palmore T.N."/>
            <person name="Frank K.M."/>
            <person name="Segre J.A."/>
        </authorList>
    </citation>
    <scope>NUCLEOTIDE SEQUENCE [LARGE SCALE GENOMIC DNA]</scope>
    <source>
        <strain evidence="1 2">AAQJH</strain>
    </source>
</reference>